<evidence type="ECO:0000313" key="1">
    <source>
        <dbReference type="EMBL" id="CAH0302289.1"/>
    </source>
</evidence>
<gene>
    <name evidence="1" type="ORF">SRABI133_04609</name>
</gene>
<name>A0A9W4PJG6_9BACI</name>
<evidence type="ECO:0000313" key="2">
    <source>
        <dbReference type="Proteomes" id="UP000789326"/>
    </source>
</evidence>
<proteinExistence type="predicted"/>
<organism evidence="1 2">
    <name type="scientific">Peribacillus simplex</name>
    <dbReference type="NCBI Taxonomy" id="1478"/>
    <lineage>
        <taxon>Bacteria</taxon>
        <taxon>Bacillati</taxon>
        <taxon>Bacillota</taxon>
        <taxon>Bacilli</taxon>
        <taxon>Bacillales</taxon>
        <taxon>Bacillaceae</taxon>
        <taxon>Peribacillus</taxon>
    </lineage>
</organism>
<sequence>MIMKMPPEFRGHRFFNFRRIFGKIFYFILIWVLLFVSLTDLLVSFAREFYAFTREFCTFTREFYAFTREFCSFTREFCGFTREFCGFTRSMHGKSRIGISDRAATNHNNFEGFHDFIDGCPGI</sequence>
<protein>
    <submittedName>
        <fullName evidence="1">Uncharacterized protein</fullName>
    </submittedName>
</protein>
<comment type="caution">
    <text evidence="1">The sequence shown here is derived from an EMBL/GenBank/DDBJ whole genome shotgun (WGS) entry which is preliminary data.</text>
</comment>
<reference evidence="1" key="1">
    <citation type="submission" date="2021-11" db="EMBL/GenBank/DDBJ databases">
        <authorList>
            <person name="Bulgarelli D."/>
        </authorList>
    </citation>
    <scope>NUCLEOTIDE SEQUENCE</scope>
    <source>
        <strain evidence="1">Bi133</strain>
    </source>
</reference>
<dbReference type="EMBL" id="CAKKMG010000109">
    <property type="protein sequence ID" value="CAH0302289.1"/>
    <property type="molecule type" value="Genomic_DNA"/>
</dbReference>
<dbReference type="Proteomes" id="UP000789326">
    <property type="component" value="Unassembled WGS sequence"/>
</dbReference>
<dbReference type="AlphaFoldDB" id="A0A9W4PJG6"/>
<accession>A0A9W4PJG6</accession>